<evidence type="ECO:0000313" key="5">
    <source>
        <dbReference type="Proteomes" id="UP000799438"/>
    </source>
</evidence>
<dbReference type="Pfam" id="PF03171">
    <property type="entry name" value="2OG-FeII_Oxy"/>
    <property type="match status" value="1"/>
</dbReference>
<organism evidence="4 5">
    <name type="scientific">Aplosporella prunicola CBS 121167</name>
    <dbReference type="NCBI Taxonomy" id="1176127"/>
    <lineage>
        <taxon>Eukaryota</taxon>
        <taxon>Fungi</taxon>
        <taxon>Dikarya</taxon>
        <taxon>Ascomycota</taxon>
        <taxon>Pezizomycotina</taxon>
        <taxon>Dothideomycetes</taxon>
        <taxon>Dothideomycetes incertae sedis</taxon>
        <taxon>Botryosphaeriales</taxon>
        <taxon>Aplosporellaceae</taxon>
        <taxon>Aplosporella</taxon>
    </lineage>
</organism>
<name>A0A6A6B5Y8_9PEZI</name>
<evidence type="ECO:0000259" key="3">
    <source>
        <dbReference type="PROSITE" id="PS51471"/>
    </source>
</evidence>
<keyword evidence="5" id="KW-1185">Reference proteome</keyword>
<dbReference type="EMBL" id="ML995497">
    <property type="protein sequence ID" value="KAF2138191.1"/>
    <property type="molecule type" value="Genomic_DNA"/>
</dbReference>
<dbReference type="Proteomes" id="UP000799438">
    <property type="component" value="Unassembled WGS sequence"/>
</dbReference>
<dbReference type="GO" id="GO:0016491">
    <property type="term" value="F:oxidoreductase activity"/>
    <property type="evidence" value="ECO:0007669"/>
    <property type="project" value="UniProtKB-KW"/>
</dbReference>
<keyword evidence="2" id="KW-0408">Iron</keyword>
<keyword evidence="2" id="KW-0560">Oxidoreductase</keyword>
<dbReference type="Gene3D" id="2.60.120.330">
    <property type="entry name" value="B-lactam Antibiotic, Isopenicillin N Synthase, Chain"/>
    <property type="match status" value="1"/>
</dbReference>
<sequence length="292" mass="32481">MSKYNSPHFLGFTAQGDEKTNNEVDLREVFDFATGTPGKTKYIRGPTDRDYNVLVGQNQWPDPNVVGTDFQDTIMEYMSCMRDVYRGVLTLLESALGLPRNSLLELDSPSTQHRLKLVKYFPTRTSYGPTGSQGVGAHQDETGWLTFVNEVDKPGLQVHMRNGTEWLEVPIGKNGWGLNVGKAFERATCSLIHATLHRVQSPPANSTPRHSIVFFAGLPLEQSYTSLQAIFAQSKILMAMKHRDDNLSSTEYLQELGKLVVGEGADDTFGSSQLSMWQRSYNTKPRAANATG</sequence>
<dbReference type="PANTHER" id="PTHR47990">
    <property type="entry name" value="2-OXOGLUTARATE (2OG) AND FE(II)-DEPENDENT OXYGENASE SUPERFAMILY PROTEIN-RELATED"/>
    <property type="match status" value="1"/>
</dbReference>
<evidence type="ECO:0000256" key="2">
    <source>
        <dbReference type="RuleBase" id="RU003682"/>
    </source>
</evidence>
<dbReference type="AlphaFoldDB" id="A0A6A6B5Y8"/>
<dbReference type="GO" id="GO:0046872">
    <property type="term" value="F:metal ion binding"/>
    <property type="evidence" value="ECO:0007669"/>
    <property type="project" value="UniProtKB-KW"/>
</dbReference>
<dbReference type="InterPro" id="IPR050231">
    <property type="entry name" value="Iron_ascorbate_oxido_reductase"/>
</dbReference>
<proteinExistence type="inferred from homology"/>
<dbReference type="InterPro" id="IPR005123">
    <property type="entry name" value="Oxoglu/Fe-dep_dioxygenase_dom"/>
</dbReference>
<keyword evidence="2" id="KW-0479">Metal-binding</keyword>
<dbReference type="InterPro" id="IPR027443">
    <property type="entry name" value="IPNS-like_sf"/>
</dbReference>
<comment type="similarity">
    <text evidence="1 2">Belongs to the iron/ascorbate-dependent oxidoreductase family.</text>
</comment>
<dbReference type="InterPro" id="IPR044861">
    <property type="entry name" value="IPNS-like_FE2OG_OXY"/>
</dbReference>
<dbReference type="OrthoDB" id="627829at2759"/>
<gene>
    <name evidence="4" type="ORF">K452DRAFT_301160</name>
</gene>
<dbReference type="PROSITE" id="PS51471">
    <property type="entry name" value="FE2OG_OXY"/>
    <property type="match status" value="1"/>
</dbReference>
<dbReference type="SUPFAM" id="SSF51197">
    <property type="entry name" value="Clavaminate synthase-like"/>
    <property type="match status" value="1"/>
</dbReference>
<feature type="domain" description="Fe2OG dioxygenase" evidence="3">
    <location>
        <begin position="119"/>
        <end position="218"/>
    </location>
</feature>
<reference evidence="4" key="1">
    <citation type="journal article" date="2020" name="Stud. Mycol.">
        <title>101 Dothideomycetes genomes: a test case for predicting lifestyles and emergence of pathogens.</title>
        <authorList>
            <person name="Haridas S."/>
            <person name="Albert R."/>
            <person name="Binder M."/>
            <person name="Bloem J."/>
            <person name="Labutti K."/>
            <person name="Salamov A."/>
            <person name="Andreopoulos B."/>
            <person name="Baker S."/>
            <person name="Barry K."/>
            <person name="Bills G."/>
            <person name="Bluhm B."/>
            <person name="Cannon C."/>
            <person name="Castanera R."/>
            <person name="Culley D."/>
            <person name="Daum C."/>
            <person name="Ezra D."/>
            <person name="Gonzalez J."/>
            <person name="Henrissat B."/>
            <person name="Kuo A."/>
            <person name="Liang C."/>
            <person name="Lipzen A."/>
            <person name="Lutzoni F."/>
            <person name="Magnuson J."/>
            <person name="Mondo S."/>
            <person name="Nolan M."/>
            <person name="Ohm R."/>
            <person name="Pangilinan J."/>
            <person name="Park H.-J."/>
            <person name="Ramirez L."/>
            <person name="Alfaro M."/>
            <person name="Sun H."/>
            <person name="Tritt A."/>
            <person name="Yoshinaga Y."/>
            <person name="Zwiers L.-H."/>
            <person name="Turgeon B."/>
            <person name="Goodwin S."/>
            <person name="Spatafora J."/>
            <person name="Crous P."/>
            <person name="Grigoriev I."/>
        </authorList>
    </citation>
    <scope>NUCLEOTIDE SEQUENCE</scope>
    <source>
        <strain evidence="4">CBS 121167</strain>
    </source>
</reference>
<evidence type="ECO:0000313" key="4">
    <source>
        <dbReference type="EMBL" id="KAF2138191.1"/>
    </source>
</evidence>
<dbReference type="GeneID" id="54299911"/>
<accession>A0A6A6B5Y8</accession>
<dbReference type="RefSeq" id="XP_033393904.1">
    <property type="nucleotide sequence ID" value="XM_033542414.1"/>
</dbReference>
<protein>
    <recommendedName>
        <fullName evidence="3">Fe2OG dioxygenase domain-containing protein</fullName>
    </recommendedName>
</protein>
<evidence type="ECO:0000256" key="1">
    <source>
        <dbReference type="ARBA" id="ARBA00008056"/>
    </source>
</evidence>